<accession>A0A062TZG6</accession>
<evidence type="ECO:0000256" key="1">
    <source>
        <dbReference type="SAM" id="MobiDB-lite"/>
    </source>
</evidence>
<evidence type="ECO:0000256" key="2">
    <source>
        <dbReference type="SAM" id="Phobius"/>
    </source>
</evidence>
<dbReference type="STRING" id="1280941.HY2_06220"/>
<gene>
    <name evidence="3" type="ORF">HY3_07190</name>
</gene>
<keyword evidence="2" id="KW-1133">Transmembrane helix</keyword>
<sequence>MDRQTLDMEGARRGEISAASLQMGDDTIAIQGIATMSVESVDFYPWDTPVNRRTKSLYATLFVVCLFFGMMALAWWGLTPQRPSGMVALAVGSGLMLLALFLGLRVIQVAMRLKKRQAYFRLVIGAADGRQIPLVDNNRDILLRIRDVVRHKMDTGDRDMRGDFDLDLDLVNLRLPTQAERPAKAAEPVRSAGAVPERQEEAEAEERDVLFERELDSEDIKTAS</sequence>
<feature type="compositionally biased region" description="Basic and acidic residues" evidence="1">
    <location>
        <begin position="197"/>
        <end position="224"/>
    </location>
</feature>
<keyword evidence="2" id="KW-0812">Transmembrane</keyword>
<organism evidence="3 4">
    <name type="scientific">Hyphomonas pacifica</name>
    <dbReference type="NCBI Taxonomy" id="1280941"/>
    <lineage>
        <taxon>Bacteria</taxon>
        <taxon>Pseudomonadati</taxon>
        <taxon>Pseudomonadota</taxon>
        <taxon>Alphaproteobacteria</taxon>
        <taxon>Hyphomonadales</taxon>
        <taxon>Hyphomonadaceae</taxon>
        <taxon>Hyphomonas</taxon>
    </lineage>
</organism>
<dbReference type="RefSeq" id="WP_034829355.1">
    <property type="nucleotide sequence ID" value="NZ_AWFA01000078.1"/>
</dbReference>
<dbReference type="Proteomes" id="UP000249123">
    <property type="component" value="Unassembled WGS sequence"/>
</dbReference>
<dbReference type="OrthoDB" id="7619208at2"/>
<accession>A0A328JPK3</accession>
<feature type="region of interest" description="Disordered" evidence="1">
    <location>
        <begin position="180"/>
        <end position="224"/>
    </location>
</feature>
<dbReference type="EMBL" id="AWFB01000002">
    <property type="protein sequence ID" value="RAN35874.1"/>
    <property type="molecule type" value="Genomic_DNA"/>
</dbReference>
<feature type="transmembrane region" description="Helical" evidence="2">
    <location>
        <begin position="84"/>
        <end position="107"/>
    </location>
</feature>
<keyword evidence="2" id="KW-0472">Membrane</keyword>
<name>A0A062TZG6_9PROT</name>
<protein>
    <submittedName>
        <fullName evidence="3">Uncharacterized protein</fullName>
    </submittedName>
</protein>
<feature type="transmembrane region" description="Helical" evidence="2">
    <location>
        <begin position="57"/>
        <end position="78"/>
    </location>
</feature>
<comment type="caution">
    <text evidence="3">The sequence shown here is derived from an EMBL/GenBank/DDBJ whole genome shotgun (WGS) entry which is preliminary data.</text>
</comment>
<reference evidence="3 4" key="1">
    <citation type="submission" date="2013-04" db="EMBL/GenBank/DDBJ databases">
        <title>Hyphomonas sp. T24B3 Genome Sequencing.</title>
        <authorList>
            <person name="Lai Q."/>
            <person name="Shao Z."/>
        </authorList>
    </citation>
    <scope>NUCLEOTIDE SEQUENCE [LARGE SCALE GENOMIC DNA]</scope>
    <source>
        <strain evidence="3 4">T24B3</strain>
    </source>
</reference>
<proteinExistence type="predicted"/>
<dbReference type="AlphaFoldDB" id="A0A062TZG6"/>
<evidence type="ECO:0000313" key="3">
    <source>
        <dbReference type="EMBL" id="RAN35874.1"/>
    </source>
</evidence>
<evidence type="ECO:0000313" key="4">
    <source>
        <dbReference type="Proteomes" id="UP000249123"/>
    </source>
</evidence>
<keyword evidence="4" id="KW-1185">Reference proteome</keyword>